<organism evidence="3 4">
    <name type="scientific">Mycetocola reblochoni</name>
    <dbReference type="NCBI Taxonomy" id="331618"/>
    <lineage>
        <taxon>Bacteria</taxon>
        <taxon>Bacillati</taxon>
        <taxon>Actinomycetota</taxon>
        <taxon>Actinomycetes</taxon>
        <taxon>Micrococcales</taxon>
        <taxon>Microbacteriaceae</taxon>
        <taxon>Mycetocola</taxon>
    </lineage>
</organism>
<dbReference type="PANTHER" id="PTHR35273:SF2">
    <property type="entry name" value="ALPHA-GALACTOSIDASE"/>
    <property type="match status" value="1"/>
</dbReference>
<dbReference type="InterPro" id="IPR013785">
    <property type="entry name" value="Aldolase_TIM"/>
</dbReference>
<dbReference type="InterPro" id="IPR017853">
    <property type="entry name" value="GH"/>
</dbReference>
<feature type="region of interest" description="Disordered" evidence="1">
    <location>
        <begin position="68"/>
        <end position="87"/>
    </location>
</feature>
<dbReference type="Gene3D" id="3.20.20.70">
    <property type="entry name" value="Aldolase class I"/>
    <property type="match status" value="1"/>
</dbReference>
<accession>A0A3L6ZRF8</accession>
<dbReference type="AlphaFoldDB" id="A0A3L6ZRF8"/>
<sequence>MIVRARRPPGKTATARPCGRLCTVRKRLTAHRADGGRAVIAAAAATAATVAVLVLGGCVTGGTAADPGGAGSSAAAPGAGTSGPAAVPTSGRFDYQLGGPSDLVDGARPDVVVRDADAAPLEGAYSVCYVNGFQTQPGQEDVWAGSDAVLRDADDRPVVDPDWPDEMVLDPATPHQREQILAVIGPVITGCAEDGYAAVEIDNLDTFLRFPAGDDGSPGVDEAAALALARSYVDVAHTAGLAIGQKNAAELAARGRDELGFDFAVTEECAAFDECDAYRAAYGDAVLQIEYADTLPVPFDSVCAEPDRAALTILRDRDLVPAGTEGHVFRQCAVPSGEPTR</sequence>
<evidence type="ECO:0000256" key="1">
    <source>
        <dbReference type="SAM" id="MobiDB-lite"/>
    </source>
</evidence>
<evidence type="ECO:0000313" key="4">
    <source>
        <dbReference type="Proteomes" id="UP000275395"/>
    </source>
</evidence>
<dbReference type="EMBL" id="RCUW01000004">
    <property type="protein sequence ID" value="RLP69672.1"/>
    <property type="molecule type" value="Genomic_DNA"/>
</dbReference>
<evidence type="ECO:0000313" key="3">
    <source>
        <dbReference type="EMBL" id="RLP69672.1"/>
    </source>
</evidence>
<feature type="compositionally biased region" description="Low complexity" evidence="1">
    <location>
        <begin position="68"/>
        <end position="86"/>
    </location>
</feature>
<name>A0A3L6ZRF8_9MICO</name>
<dbReference type="InterPro" id="IPR004352">
    <property type="entry name" value="GH114_TIM-barrel"/>
</dbReference>
<feature type="domain" description="Glycoside-hydrolase family GH114 TIM-barrel" evidence="2">
    <location>
        <begin position="93"/>
        <end position="321"/>
    </location>
</feature>
<dbReference type="PANTHER" id="PTHR35273">
    <property type="entry name" value="ALPHA-1,4 POLYGALACTOSAMINIDASE, PUTATIVE (AFU_ORTHOLOGUE AFUA_3G07890)-RELATED"/>
    <property type="match status" value="1"/>
</dbReference>
<dbReference type="Pfam" id="PF03537">
    <property type="entry name" value="Glyco_hydro_114"/>
    <property type="match status" value="1"/>
</dbReference>
<reference evidence="3 4" key="1">
    <citation type="submission" date="2018-10" db="EMBL/GenBank/DDBJ databases">
        <authorList>
            <person name="Li J."/>
        </authorList>
    </citation>
    <scope>NUCLEOTIDE SEQUENCE [LARGE SCALE GENOMIC DNA]</scope>
    <source>
        <strain evidence="3 4">JCM 30549</strain>
    </source>
</reference>
<proteinExistence type="predicted"/>
<evidence type="ECO:0000259" key="2">
    <source>
        <dbReference type="Pfam" id="PF03537"/>
    </source>
</evidence>
<dbReference type="Proteomes" id="UP000275395">
    <property type="component" value="Unassembled WGS sequence"/>
</dbReference>
<protein>
    <recommendedName>
        <fullName evidence="2">Glycoside-hydrolase family GH114 TIM-barrel domain-containing protein</fullName>
    </recommendedName>
</protein>
<dbReference type="SUPFAM" id="SSF51445">
    <property type="entry name" value="(Trans)glycosidases"/>
    <property type="match status" value="1"/>
</dbReference>
<gene>
    <name evidence="3" type="ORF">D9V30_06995</name>
</gene>
<comment type="caution">
    <text evidence="3">The sequence shown here is derived from an EMBL/GenBank/DDBJ whole genome shotgun (WGS) entry which is preliminary data.</text>
</comment>